<keyword evidence="3" id="KW-1185">Reference proteome</keyword>
<dbReference type="Proteomes" id="UP001432146">
    <property type="component" value="Unassembled WGS sequence"/>
</dbReference>
<sequence>MTSSDVVEAFGCLARVPSAKAKPSSRKQTPYGQGEDRREERTGRVSDLLSMHGVPNRGERSYRIAENHWVLPGC</sequence>
<dbReference type="EMBL" id="JAWNGG020000022">
    <property type="protein sequence ID" value="KAK9308201.1"/>
    <property type="molecule type" value="Genomic_DNA"/>
</dbReference>
<protein>
    <submittedName>
        <fullName evidence="2">Uncharacterized protein</fullName>
    </submittedName>
</protein>
<evidence type="ECO:0000256" key="1">
    <source>
        <dbReference type="SAM" id="MobiDB-lite"/>
    </source>
</evidence>
<comment type="caution">
    <text evidence="2">The sequence shown here is derived from an EMBL/GenBank/DDBJ whole genome shotgun (WGS) entry which is preliminary data.</text>
</comment>
<evidence type="ECO:0000313" key="3">
    <source>
        <dbReference type="Proteomes" id="UP001432146"/>
    </source>
</evidence>
<name>A0AAW1AGL1_9HYME</name>
<reference evidence="2 3" key="1">
    <citation type="submission" date="2024-05" db="EMBL/GenBank/DDBJ databases">
        <title>The nuclear and mitochondrial genome assemblies of Tetragonisca angustula (Apidae: Meliponini), a tiny yet remarkable pollinator in the Neotropics.</title>
        <authorList>
            <person name="Ferrari R."/>
            <person name="Ricardo P.C."/>
            <person name="Dias F.C."/>
            <person name="Araujo N.S."/>
            <person name="Soares D.O."/>
            <person name="Zhou Q.-S."/>
            <person name="Zhu C.-D."/>
            <person name="Coutinho L."/>
            <person name="Airas M.C."/>
            <person name="Batista T.M."/>
        </authorList>
    </citation>
    <scope>NUCLEOTIDE SEQUENCE [LARGE SCALE GENOMIC DNA]</scope>
    <source>
        <strain evidence="2">ASF017062</strain>
        <tissue evidence="2">Abdomen</tissue>
    </source>
</reference>
<accession>A0AAW1AGL1</accession>
<proteinExistence type="predicted"/>
<feature type="compositionally biased region" description="Basic and acidic residues" evidence="1">
    <location>
        <begin position="34"/>
        <end position="44"/>
    </location>
</feature>
<organism evidence="2 3">
    <name type="scientific">Tetragonisca angustula</name>
    <dbReference type="NCBI Taxonomy" id="166442"/>
    <lineage>
        <taxon>Eukaryota</taxon>
        <taxon>Metazoa</taxon>
        <taxon>Ecdysozoa</taxon>
        <taxon>Arthropoda</taxon>
        <taxon>Hexapoda</taxon>
        <taxon>Insecta</taxon>
        <taxon>Pterygota</taxon>
        <taxon>Neoptera</taxon>
        <taxon>Endopterygota</taxon>
        <taxon>Hymenoptera</taxon>
        <taxon>Apocrita</taxon>
        <taxon>Aculeata</taxon>
        <taxon>Apoidea</taxon>
        <taxon>Anthophila</taxon>
        <taxon>Apidae</taxon>
        <taxon>Tetragonisca</taxon>
    </lineage>
</organism>
<evidence type="ECO:0000313" key="2">
    <source>
        <dbReference type="EMBL" id="KAK9308201.1"/>
    </source>
</evidence>
<gene>
    <name evidence="2" type="ORF">QLX08_001682</name>
</gene>
<feature type="region of interest" description="Disordered" evidence="1">
    <location>
        <begin position="17"/>
        <end position="52"/>
    </location>
</feature>
<dbReference type="AlphaFoldDB" id="A0AAW1AGL1"/>